<dbReference type="STRING" id="1777141.AWB80_01029"/>
<keyword evidence="5" id="KW-0479">Metal-binding</keyword>
<evidence type="ECO:0000256" key="8">
    <source>
        <dbReference type="ARBA" id="ARBA00023014"/>
    </source>
</evidence>
<dbReference type="InterPro" id="IPR050415">
    <property type="entry name" value="MRET"/>
</dbReference>
<dbReference type="EMBL" id="FCOE02000003">
    <property type="protein sequence ID" value="SAK46841.1"/>
    <property type="molecule type" value="Genomic_DNA"/>
</dbReference>
<keyword evidence="12" id="KW-1185">Reference proteome</keyword>
<dbReference type="Pfam" id="PF22290">
    <property type="entry name" value="DmmA-like_N"/>
    <property type="match status" value="1"/>
</dbReference>
<dbReference type="GO" id="GO:0051537">
    <property type="term" value="F:2 iron, 2 sulfur cluster binding"/>
    <property type="evidence" value="ECO:0007669"/>
    <property type="project" value="UniProtKB-KW"/>
</dbReference>
<dbReference type="Pfam" id="PF00111">
    <property type="entry name" value="Fer2"/>
    <property type="match status" value="1"/>
</dbReference>
<evidence type="ECO:0000259" key="9">
    <source>
        <dbReference type="PROSITE" id="PS51085"/>
    </source>
</evidence>
<comment type="cofactor">
    <cofactor evidence="1">
        <name>FMN</name>
        <dbReference type="ChEBI" id="CHEBI:58210"/>
    </cofactor>
</comment>
<evidence type="ECO:0000259" key="10">
    <source>
        <dbReference type="PROSITE" id="PS51384"/>
    </source>
</evidence>
<comment type="caution">
    <text evidence="11">The sequence shown here is derived from an EMBL/GenBank/DDBJ whole genome shotgun (WGS) entry which is preliminary data.</text>
</comment>
<evidence type="ECO:0000313" key="11">
    <source>
        <dbReference type="EMBL" id="SAK46841.1"/>
    </source>
</evidence>
<dbReference type="Gene3D" id="3.40.50.80">
    <property type="entry name" value="Nucleotide-binding domain of ferredoxin-NADP reductase (FNR) module"/>
    <property type="match status" value="1"/>
</dbReference>
<dbReference type="InterPro" id="IPR054582">
    <property type="entry name" value="DmmA-like_N"/>
</dbReference>
<gene>
    <name evidence="11" type="ORF">AWB80_01029</name>
</gene>
<dbReference type="PROSITE" id="PS00197">
    <property type="entry name" value="2FE2S_FER_1"/>
    <property type="match status" value="1"/>
</dbReference>
<protein>
    <submittedName>
        <fullName evidence="11">Ferredoxin</fullName>
    </submittedName>
</protein>
<dbReference type="Proteomes" id="UP000054911">
    <property type="component" value="Unassembled WGS sequence"/>
</dbReference>
<evidence type="ECO:0000256" key="4">
    <source>
        <dbReference type="ARBA" id="ARBA00022714"/>
    </source>
</evidence>
<dbReference type="InterPro" id="IPR017938">
    <property type="entry name" value="Riboflavin_synthase-like_b-brl"/>
</dbReference>
<dbReference type="InterPro" id="IPR039261">
    <property type="entry name" value="FNR_nucleotide-bd"/>
</dbReference>
<proteinExistence type="predicted"/>
<dbReference type="OrthoDB" id="544091at2"/>
<dbReference type="CDD" id="cd00207">
    <property type="entry name" value="fer2"/>
    <property type="match status" value="1"/>
</dbReference>
<keyword evidence="3" id="KW-0288">FMN</keyword>
<dbReference type="SUPFAM" id="SSF52343">
    <property type="entry name" value="Ferredoxin reductase-like, C-terminal NADP-linked domain"/>
    <property type="match status" value="1"/>
</dbReference>
<dbReference type="Gene3D" id="3.10.20.30">
    <property type="match status" value="1"/>
</dbReference>
<evidence type="ECO:0000256" key="5">
    <source>
        <dbReference type="ARBA" id="ARBA00022723"/>
    </source>
</evidence>
<evidence type="ECO:0000256" key="7">
    <source>
        <dbReference type="ARBA" id="ARBA00023004"/>
    </source>
</evidence>
<dbReference type="RefSeq" id="WP_061173597.1">
    <property type="nucleotide sequence ID" value="NZ_FCOE02000003.1"/>
</dbReference>
<evidence type="ECO:0000313" key="12">
    <source>
        <dbReference type="Proteomes" id="UP000054911"/>
    </source>
</evidence>
<dbReference type="PANTHER" id="PTHR47354:SF1">
    <property type="entry name" value="CARNITINE MONOOXYGENASE REDUCTASE SUBUNIT"/>
    <property type="match status" value="1"/>
</dbReference>
<keyword evidence="6" id="KW-0560">Oxidoreductase</keyword>
<dbReference type="AlphaFoldDB" id="A0A157ZMX5"/>
<keyword evidence="7" id="KW-0408">Iron</keyword>
<feature type="domain" description="FAD-binding FR-type" evidence="10">
    <location>
        <begin position="3"/>
        <end position="105"/>
    </location>
</feature>
<accession>A0A157ZMX5</accession>
<keyword evidence="4" id="KW-0001">2Fe-2S</keyword>
<evidence type="ECO:0000256" key="3">
    <source>
        <dbReference type="ARBA" id="ARBA00022643"/>
    </source>
</evidence>
<dbReference type="InterPro" id="IPR012675">
    <property type="entry name" value="Beta-grasp_dom_sf"/>
</dbReference>
<dbReference type="CDD" id="cd06185">
    <property type="entry name" value="PDR_like"/>
    <property type="match status" value="1"/>
</dbReference>
<dbReference type="PRINTS" id="PR00409">
    <property type="entry name" value="PHDIOXRDTASE"/>
</dbReference>
<dbReference type="GO" id="GO:0046872">
    <property type="term" value="F:metal ion binding"/>
    <property type="evidence" value="ECO:0007669"/>
    <property type="project" value="UniProtKB-KW"/>
</dbReference>
<reference evidence="11" key="1">
    <citation type="submission" date="2016-01" db="EMBL/GenBank/DDBJ databases">
        <authorList>
            <person name="Peeters C."/>
        </authorList>
    </citation>
    <scope>NUCLEOTIDE SEQUENCE [LARGE SCALE GENOMIC DNA]</scope>
    <source>
        <strain evidence="11">LMG 29323</strain>
    </source>
</reference>
<feature type="domain" description="2Fe-2S ferredoxin-type" evidence="9">
    <location>
        <begin position="233"/>
        <end position="318"/>
    </location>
</feature>
<dbReference type="InterPro" id="IPR036010">
    <property type="entry name" value="2Fe-2S_ferredoxin-like_sf"/>
</dbReference>
<sequence length="318" mass="34385">MRPATFTVIVDRIHVEAMDTVSIELRASDSAPLPAFDAGSHISLHLPNGIVRSYSLVNATGNRDRYILGVLRARDSQGGSAFVHEKLRSGDSILISEPRNNFPLDESGERFVLIAGGIGITAIYSMAQRLVALGKSVEMLYCCRSREHAAWLEPIQALGLSLKLHFDVQAGGPPDLRGFLDERDRATRFYCCGPTPMLSAFESACAENGYTHAHIERFSADPSGLKDAQGAGYEVQLGRSGKVVRVEAGARLLDVLRAEGIDVPSSCEQGICGSCETSVIEGDIDHRDSVLSESERAEGKTMMICVSGCKRGRLVLDC</sequence>
<dbReference type="PROSITE" id="PS51384">
    <property type="entry name" value="FAD_FR"/>
    <property type="match status" value="1"/>
</dbReference>
<dbReference type="PROSITE" id="PS51085">
    <property type="entry name" value="2FE2S_FER_2"/>
    <property type="match status" value="1"/>
</dbReference>
<dbReference type="SUPFAM" id="SSF63380">
    <property type="entry name" value="Riboflavin synthase domain-like"/>
    <property type="match status" value="1"/>
</dbReference>
<name>A0A157ZMX5_9BURK</name>
<dbReference type="InterPro" id="IPR017927">
    <property type="entry name" value="FAD-bd_FR_type"/>
</dbReference>
<evidence type="ECO:0000256" key="2">
    <source>
        <dbReference type="ARBA" id="ARBA00022630"/>
    </source>
</evidence>
<organism evidence="11 12">
    <name type="scientific">Caballeronia pedi</name>
    <dbReference type="NCBI Taxonomy" id="1777141"/>
    <lineage>
        <taxon>Bacteria</taxon>
        <taxon>Pseudomonadati</taxon>
        <taxon>Pseudomonadota</taxon>
        <taxon>Betaproteobacteria</taxon>
        <taxon>Burkholderiales</taxon>
        <taxon>Burkholderiaceae</taxon>
        <taxon>Caballeronia</taxon>
    </lineage>
</organism>
<dbReference type="GO" id="GO:0016491">
    <property type="term" value="F:oxidoreductase activity"/>
    <property type="evidence" value="ECO:0007669"/>
    <property type="project" value="UniProtKB-KW"/>
</dbReference>
<keyword evidence="2" id="KW-0285">Flavoprotein</keyword>
<keyword evidence="8" id="KW-0411">Iron-sulfur</keyword>
<dbReference type="Gene3D" id="2.40.30.10">
    <property type="entry name" value="Translation factors"/>
    <property type="match status" value="1"/>
</dbReference>
<dbReference type="InterPro" id="IPR001041">
    <property type="entry name" value="2Fe-2S_ferredoxin-type"/>
</dbReference>
<dbReference type="InterPro" id="IPR006058">
    <property type="entry name" value="2Fe2S_fd_BS"/>
</dbReference>
<dbReference type="PANTHER" id="PTHR47354">
    <property type="entry name" value="NADH OXIDOREDUCTASE HCR"/>
    <property type="match status" value="1"/>
</dbReference>
<evidence type="ECO:0000256" key="1">
    <source>
        <dbReference type="ARBA" id="ARBA00001917"/>
    </source>
</evidence>
<dbReference type="SUPFAM" id="SSF54292">
    <property type="entry name" value="2Fe-2S ferredoxin-like"/>
    <property type="match status" value="1"/>
</dbReference>
<evidence type="ECO:0000256" key="6">
    <source>
        <dbReference type="ARBA" id="ARBA00023002"/>
    </source>
</evidence>